<dbReference type="CDD" id="cd01948">
    <property type="entry name" value="EAL"/>
    <property type="match status" value="1"/>
</dbReference>
<accession>A0A1V2GYF8</accession>
<dbReference type="SMART" id="SM00267">
    <property type="entry name" value="GGDEF"/>
    <property type="match status" value="1"/>
</dbReference>
<comment type="caution">
    <text evidence="6">The sequence shown here is derived from an EMBL/GenBank/DDBJ whole genome shotgun (WGS) entry which is preliminary data.</text>
</comment>
<feature type="domain" description="EAL" evidence="4">
    <location>
        <begin position="543"/>
        <end position="797"/>
    </location>
</feature>
<reference evidence="6 7" key="1">
    <citation type="submission" date="2016-10" db="EMBL/GenBank/DDBJ databases">
        <title>Draft Genome sequence of Roseomonas sp. strain M3.</title>
        <authorList>
            <person name="Subhash Y."/>
            <person name="Lee S."/>
        </authorList>
    </citation>
    <scope>NUCLEOTIDE SEQUENCE [LARGE SCALE GENOMIC DNA]</scope>
    <source>
        <strain evidence="6 7">M3</strain>
    </source>
</reference>
<keyword evidence="7" id="KW-1185">Reference proteome</keyword>
<dbReference type="PROSITE" id="PS50113">
    <property type="entry name" value="PAC"/>
    <property type="match status" value="1"/>
</dbReference>
<evidence type="ECO:0000259" key="4">
    <source>
        <dbReference type="PROSITE" id="PS50883"/>
    </source>
</evidence>
<feature type="domain" description="PAC" evidence="3">
    <location>
        <begin position="315"/>
        <end position="368"/>
    </location>
</feature>
<dbReference type="CDD" id="cd01949">
    <property type="entry name" value="GGDEF"/>
    <property type="match status" value="1"/>
</dbReference>
<keyword evidence="2" id="KW-0812">Transmembrane</keyword>
<dbReference type="Gene3D" id="3.20.20.450">
    <property type="entry name" value="EAL domain"/>
    <property type="match status" value="1"/>
</dbReference>
<dbReference type="Proteomes" id="UP000188879">
    <property type="component" value="Unassembled WGS sequence"/>
</dbReference>
<feature type="region of interest" description="Disordered" evidence="1">
    <location>
        <begin position="1"/>
        <end position="25"/>
    </location>
</feature>
<dbReference type="SUPFAM" id="SSF55073">
    <property type="entry name" value="Nucleotide cyclase"/>
    <property type="match status" value="1"/>
</dbReference>
<dbReference type="EMBL" id="MLCO01000274">
    <property type="protein sequence ID" value="ONG47502.1"/>
    <property type="molecule type" value="Genomic_DNA"/>
</dbReference>
<dbReference type="OrthoDB" id="7251575at2"/>
<dbReference type="SUPFAM" id="SSF141868">
    <property type="entry name" value="EAL domain-like"/>
    <property type="match status" value="1"/>
</dbReference>
<dbReference type="NCBIfam" id="TIGR00254">
    <property type="entry name" value="GGDEF"/>
    <property type="match status" value="1"/>
</dbReference>
<dbReference type="InterPro" id="IPR000160">
    <property type="entry name" value="GGDEF_dom"/>
</dbReference>
<protein>
    <recommendedName>
        <fullName evidence="8">Diguanylate cyclase</fullName>
    </recommendedName>
</protein>
<dbReference type="AlphaFoldDB" id="A0A1V2GYF8"/>
<dbReference type="InterPro" id="IPR013656">
    <property type="entry name" value="PAS_4"/>
</dbReference>
<evidence type="ECO:0000256" key="2">
    <source>
        <dbReference type="SAM" id="Phobius"/>
    </source>
</evidence>
<dbReference type="SMART" id="SM00052">
    <property type="entry name" value="EAL"/>
    <property type="match status" value="1"/>
</dbReference>
<dbReference type="InterPro" id="IPR035965">
    <property type="entry name" value="PAS-like_dom_sf"/>
</dbReference>
<dbReference type="Pfam" id="PF08448">
    <property type="entry name" value="PAS_4"/>
    <property type="match status" value="1"/>
</dbReference>
<dbReference type="RefSeq" id="WP_076959670.1">
    <property type="nucleotide sequence ID" value="NZ_MLCO01000274.1"/>
</dbReference>
<dbReference type="InterPro" id="IPR000700">
    <property type="entry name" value="PAS-assoc_C"/>
</dbReference>
<dbReference type="PANTHER" id="PTHR44757">
    <property type="entry name" value="DIGUANYLATE CYCLASE DGCP"/>
    <property type="match status" value="1"/>
</dbReference>
<dbReference type="Gene3D" id="3.30.70.270">
    <property type="match status" value="1"/>
</dbReference>
<evidence type="ECO:0000256" key="1">
    <source>
        <dbReference type="SAM" id="MobiDB-lite"/>
    </source>
</evidence>
<keyword evidence="2" id="KW-0472">Membrane</keyword>
<dbReference type="Gene3D" id="3.30.450.20">
    <property type="entry name" value="PAS domain"/>
    <property type="match status" value="1"/>
</dbReference>
<dbReference type="InterPro" id="IPR029787">
    <property type="entry name" value="Nucleotide_cyclase"/>
</dbReference>
<dbReference type="PANTHER" id="PTHR44757:SF2">
    <property type="entry name" value="BIOFILM ARCHITECTURE MAINTENANCE PROTEIN MBAA"/>
    <property type="match status" value="1"/>
</dbReference>
<evidence type="ECO:0008006" key="8">
    <source>
        <dbReference type="Google" id="ProtNLM"/>
    </source>
</evidence>
<feature type="transmembrane region" description="Helical" evidence="2">
    <location>
        <begin position="211"/>
        <end position="233"/>
    </location>
</feature>
<dbReference type="InterPro" id="IPR001633">
    <property type="entry name" value="EAL_dom"/>
</dbReference>
<evidence type="ECO:0000313" key="7">
    <source>
        <dbReference type="Proteomes" id="UP000188879"/>
    </source>
</evidence>
<name>A0A1V2GYF8_9PROT</name>
<organism evidence="6 7">
    <name type="scientific">Teichococcus deserti</name>
    <dbReference type="NCBI Taxonomy" id="1817963"/>
    <lineage>
        <taxon>Bacteria</taxon>
        <taxon>Pseudomonadati</taxon>
        <taxon>Pseudomonadota</taxon>
        <taxon>Alphaproteobacteria</taxon>
        <taxon>Acetobacterales</taxon>
        <taxon>Roseomonadaceae</taxon>
        <taxon>Roseomonas</taxon>
    </lineage>
</organism>
<dbReference type="SUPFAM" id="SSF55785">
    <property type="entry name" value="PYP-like sensor domain (PAS domain)"/>
    <property type="match status" value="1"/>
</dbReference>
<feature type="domain" description="GGDEF" evidence="5">
    <location>
        <begin position="401"/>
        <end position="534"/>
    </location>
</feature>
<feature type="transmembrane region" description="Helical" evidence="2">
    <location>
        <begin position="47"/>
        <end position="69"/>
    </location>
</feature>
<dbReference type="PROSITE" id="PS50883">
    <property type="entry name" value="EAL"/>
    <property type="match status" value="1"/>
</dbReference>
<dbReference type="InterPro" id="IPR043128">
    <property type="entry name" value="Rev_trsase/Diguanyl_cyclase"/>
</dbReference>
<dbReference type="InterPro" id="IPR035919">
    <property type="entry name" value="EAL_sf"/>
</dbReference>
<gene>
    <name evidence="6" type="ORF">BKE38_23255</name>
</gene>
<evidence type="ECO:0000313" key="6">
    <source>
        <dbReference type="EMBL" id="ONG47502.1"/>
    </source>
</evidence>
<proteinExistence type="predicted"/>
<dbReference type="PROSITE" id="PS50887">
    <property type="entry name" value="GGDEF"/>
    <property type="match status" value="1"/>
</dbReference>
<sequence length="816" mass="88157">MSSPRDIGATAQAMPPAAGPSQGRPRLRASLAGLLAAARHGRRSVQLGLGIAALLFFVSLGVSMFNAAAQYRLEARMQRSGLWMSSHAAVEAALFDAWLRSYMMGELPASQLEEQFEVVYSRVLLLGSGDRPSEYAQLERIRNNLPAMLQAMAAIEREMVLLFAGEREAYRRILPQIGVVQERLRIANLHMHQDRLQAADIAVGGMRRLNWTFLASGAGMLLSVGLLVVLLIAETRRVRRSVATAKAAAERQAEAERTLRALIDSLPAMISAFDRFGRHLFMNEAHARFHGPAARGVPPGEHGRLELALASAGPLPFQERALQNQDGEERTLLTTAVAVPDGSGAAGRVVFIALDITDRKLAEERVRHLAEHDPLTDLPNRLLFAVRLNTMLAKARAGMAHGFALHCVDIDRFKAINDSLGHPLGDKLLLAAVERMRGCLRRSDTLARIGGDEFAIIQADVTGPQDAVRMGERLVRAMAHPFQIEGCTIESGVSVGTALGQLHGQTVELLQQRADVALYRAKAEGRGRAMLFDPGMETALQERRQMEAELREGLAEGALHLLYQPKFCLQSGRPIGCEALLRWNHAARGAIPPALFVPVAEEAGMAGTLGRYVLRAACAQALAWRSAGVEMPVAVNLSAALFASDQAVELVAEALAASGLPPQLLEIELTEGVFIRNAEAAQAALQALHRLGVRVALDDFGTGYSSLAYLQHLPFDVLKVDRAFVRDLHAEDDNSSWIVETILRLAHGLGARVVAEGVETPEQLAALRRLGCDAAQGFLLGRPMAAEALTQLAQVGAEGEQEVAAEAGSAADSVWR</sequence>
<evidence type="ECO:0000259" key="3">
    <source>
        <dbReference type="PROSITE" id="PS50113"/>
    </source>
</evidence>
<dbReference type="Pfam" id="PF00563">
    <property type="entry name" value="EAL"/>
    <property type="match status" value="1"/>
</dbReference>
<evidence type="ECO:0000259" key="5">
    <source>
        <dbReference type="PROSITE" id="PS50887"/>
    </source>
</evidence>
<keyword evidence="2" id="KW-1133">Transmembrane helix</keyword>
<dbReference type="InterPro" id="IPR052155">
    <property type="entry name" value="Biofilm_reg_signaling"/>
</dbReference>
<dbReference type="Pfam" id="PF00990">
    <property type="entry name" value="GGDEF"/>
    <property type="match status" value="1"/>
</dbReference>